<accession>A0A376KIA0</accession>
<gene>
    <name evidence="1" type="ORF">NCTC10418_00106</name>
</gene>
<reference evidence="1 2" key="1">
    <citation type="submission" date="2018-06" db="EMBL/GenBank/DDBJ databases">
        <authorList>
            <consortium name="Pathogen Informatics"/>
            <person name="Doyle S."/>
        </authorList>
    </citation>
    <scope>NUCLEOTIDE SEQUENCE [LARGE SCALE GENOMIC DNA]</scope>
    <source>
        <strain evidence="1 2">NCTC10418</strain>
    </source>
</reference>
<dbReference type="EMBL" id="UFZQ01000001">
    <property type="protein sequence ID" value="STE82485.1"/>
    <property type="molecule type" value="Genomic_DNA"/>
</dbReference>
<dbReference type="Proteomes" id="UP000255460">
    <property type="component" value="Unassembled WGS sequence"/>
</dbReference>
<organism evidence="1 2">
    <name type="scientific">Escherichia coli</name>
    <dbReference type="NCBI Taxonomy" id="562"/>
    <lineage>
        <taxon>Bacteria</taxon>
        <taxon>Pseudomonadati</taxon>
        <taxon>Pseudomonadota</taxon>
        <taxon>Gammaproteobacteria</taxon>
        <taxon>Enterobacterales</taxon>
        <taxon>Enterobacteriaceae</taxon>
        <taxon>Escherichia</taxon>
    </lineage>
</organism>
<proteinExistence type="predicted"/>
<sequence length="49" mass="5495">MAVYLLARTRDLPLAPVMMILHGISTSVECRWQVCGVDRLQEKGHGLTK</sequence>
<dbReference type="AlphaFoldDB" id="A0A376KIA0"/>
<evidence type="ECO:0000313" key="2">
    <source>
        <dbReference type="Proteomes" id="UP000255460"/>
    </source>
</evidence>
<name>A0A376KIA0_ECOLX</name>
<evidence type="ECO:0000313" key="1">
    <source>
        <dbReference type="EMBL" id="STE82485.1"/>
    </source>
</evidence>
<protein>
    <submittedName>
        <fullName evidence="1">Uncharacterized protein</fullName>
    </submittedName>
</protein>